<name>A0A9X4M9Z0_9CYAN</name>
<evidence type="ECO:0000313" key="4">
    <source>
        <dbReference type="Proteomes" id="UP001152872"/>
    </source>
</evidence>
<protein>
    <submittedName>
        <fullName evidence="3">HEAT repeat domain-containing protein</fullName>
    </submittedName>
</protein>
<dbReference type="AlphaFoldDB" id="A0A9X4M9Z0"/>
<dbReference type="InterPro" id="IPR016024">
    <property type="entry name" value="ARM-type_fold"/>
</dbReference>
<organism evidence="3 4">
    <name type="scientific">Pseudanabaena catenata USMAC16</name>
    <dbReference type="NCBI Taxonomy" id="1855837"/>
    <lineage>
        <taxon>Bacteria</taxon>
        <taxon>Bacillati</taxon>
        <taxon>Cyanobacteriota</taxon>
        <taxon>Cyanophyceae</taxon>
        <taxon>Pseudanabaenales</taxon>
        <taxon>Pseudanabaenaceae</taxon>
        <taxon>Pseudanabaena</taxon>
    </lineage>
</organism>
<sequence length="404" mass="46624">MNKLNKALQRIQNWLEIHRPNYVNSLQPGLTRKEIEEKVSLFPIQLSEEVYTLYEWHNGSDSWEFFFPGYCFPSFENAIADMYSIDSEFSSYTLLLEEIDTYFLLPVFSYDFTSISTLEIDTKRDHSLVLKSIPEETPSMYSFNLTRMIEVIAQCFESGAYYMRKRNNDESEVTWNYEMALEIHRINNNEIVEFTLEKINSIKLEKSTRIMGNLYYLIEWFGDSRAVDPLIEILQTPFDNQPNQHNLAIAKDLSAYGLGKLHDSRAVDPLIDALSIKYGNGNTRYKVTEALGELGDNRAIPSLIGALSDPDERICNSGMFSLVKLGAIDELLKTALERKNRYAIQALGLLPSSINKKKLTSEQKDRIFSVLMSLTKDSSYEIQNIANKSLDRARREVLEHSYER</sequence>
<evidence type="ECO:0000313" key="3">
    <source>
        <dbReference type="EMBL" id="MDG3494525.1"/>
    </source>
</evidence>
<comment type="caution">
    <text evidence="3">The sequence shown here is derived from an EMBL/GenBank/DDBJ whole genome shotgun (WGS) entry which is preliminary data.</text>
</comment>
<dbReference type="SUPFAM" id="SSF48371">
    <property type="entry name" value="ARM repeat"/>
    <property type="match status" value="1"/>
</dbReference>
<evidence type="ECO:0000256" key="1">
    <source>
        <dbReference type="ARBA" id="ARBA00022549"/>
    </source>
</evidence>
<dbReference type="Pfam" id="PF13646">
    <property type="entry name" value="HEAT_2"/>
    <property type="match status" value="1"/>
</dbReference>
<dbReference type="RefSeq" id="WP_009626602.1">
    <property type="nucleotide sequence ID" value="NZ_VBTY01000051.1"/>
</dbReference>
<accession>A0A9X4M9Z0</accession>
<dbReference type="Gene3D" id="1.25.10.10">
    <property type="entry name" value="Leucine-rich Repeat Variant"/>
    <property type="match status" value="1"/>
</dbReference>
<dbReference type="EMBL" id="VBTY01000051">
    <property type="protein sequence ID" value="MDG3494525.1"/>
    <property type="molecule type" value="Genomic_DNA"/>
</dbReference>
<dbReference type="GO" id="GO:0030089">
    <property type="term" value="C:phycobilisome"/>
    <property type="evidence" value="ECO:0007669"/>
    <property type="project" value="UniProtKB-KW"/>
</dbReference>
<keyword evidence="1" id="KW-0042">Antenna complex</keyword>
<dbReference type="InterPro" id="IPR011989">
    <property type="entry name" value="ARM-like"/>
</dbReference>
<gene>
    <name evidence="3" type="ORF">FEV09_08125</name>
</gene>
<keyword evidence="2" id="KW-0605">Phycobilisome</keyword>
<dbReference type="SMART" id="SM00567">
    <property type="entry name" value="EZ_HEAT"/>
    <property type="match status" value="3"/>
</dbReference>
<reference evidence="3" key="1">
    <citation type="submission" date="2019-05" db="EMBL/GenBank/DDBJ databases">
        <title>Whole genome sequencing of Pseudanabaena catenata USMAC16.</title>
        <authorList>
            <person name="Khan Z."/>
            <person name="Omar W.M."/>
            <person name="Convey P."/>
            <person name="Merican F."/>
            <person name="Najimudin N."/>
        </authorList>
    </citation>
    <scope>NUCLEOTIDE SEQUENCE</scope>
    <source>
        <strain evidence="3">USMAC16</strain>
    </source>
</reference>
<evidence type="ECO:0000256" key="2">
    <source>
        <dbReference type="ARBA" id="ARBA00022738"/>
    </source>
</evidence>
<dbReference type="Proteomes" id="UP001152872">
    <property type="component" value="Unassembled WGS sequence"/>
</dbReference>
<dbReference type="InterPro" id="IPR004155">
    <property type="entry name" value="PBS_lyase_HEAT"/>
</dbReference>
<keyword evidence="4" id="KW-1185">Reference proteome</keyword>
<proteinExistence type="predicted"/>